<feature type="transmembrane region" description="Helical" evidence="14">
    <location>
        <begin position="6"/>
        <end position="26"/>
    </location>
</feature>
<keyword evidence="3" id="KW-1003">Cell membrane</keyword>
<evidence type="ECO:0000256" key="4">
    <source>
        <dbReference type="ARBA" id="ARBA00022692"/>
    </source>
</evidence>
<evidence type="ECO:0000256" key="1">
    <source>
        <dbReference type="ARBA" id="ARBA00004651"/>
    </source>
</evidence>
<dbReference type="GO" id="GO:0042734">
    <property type="term" value="C:presynaptic membrane"/>
    <property type="evidence" value="ECO:0007669"/>
    <property type="project" value="TreeGrafter"/>
</dbReference>
<evidence type="ECO:0000256" key="3">
    <source>
        <dbReference type="ARBA" id="ARBA00022475"/>
    </source>
</evidence>
<dbReference type="PANTHER" id="PTHR11616">
    <property type="entry name" value="SODIUM/CHLORIDE DEPENDENT TRANSPORTER"/>
    <property type="match status" value="1"/>
</dbReference>
<feature type="transmembrane region" description="Helical" evidence="14">
    <location>
        <begin position="213"/>
        <end position="234"/>
    </location>
</feature>
<sequence length="315" mass="35084">VWVDAANQVFFSLGPGFGVLLAFASYNPIHNNVYRDALMTSVINCATSFFSGFIIFMILGYMADRTKQPIEEVATEGPGLVFIVYPEAISALPGATFWALIFFLMLLTLGLDSSFGGSEAIITALSDEFPVLRRHREIFVACLFSLYFLVGLAFVSEGGFYLIRLMESFGAGYSMLFAVLFETLAVSWCYGVDKFSADIEAMIGRRPGRYWHVCWKFVAPIFIVFIIVFGLANYSPMEHDGYRYPMYANIIGWAIALSSILCIPGFAIFSLLRAKGSLRDRIYHLIQPTNNREDKIRKAMNTVRLNGDVSGAVGV</sequence>
<feature type="non-terminal residue" evidence="15">
    <location>
        <position position="1"/>
    </location>
</feature>
<dbReference type="InterPro" id="IPR037272">
    <property type="entry name" value="SNS_sf"/>
</dbReference>
<reference evidence="15" key="1">
    <citation type="journal article" date="2023" name="G3 (Bethesda)">
        <title>A reference genome for the long-term kleptoplast-retaining sea slug Elysia crispata morphotype clarki.</title>
        <authorList>
            <person name="Eastman K.E."/>
            <person name="Pendleton A.L."/>
            <person name="Shaikh M.A."/>
            <person name="Suttiyut T."/>
            <person name="Ogas R."/>
            <person name="Tomko P."/>
            <person name="Gavelis G."/>
            <person name="Widhalm J.R."/>
            <person name="Wisecaver J.H."/>
        </authorList>
    </citation>
    <scope>NUCLEOTIDE SEQUENCE</scope>
    <source>
        <strain evidence="15">ECLA1</strain>
    </source>
</reference>
<evidence type="ECO:0000313" key="15">
    <source>
        <dbReference type="EMBL" id="KAK3768530.1"/>
    </source>
</evidence>
<evidence type="ECO:0000256" key="6">
    <source>
        <dbReference type="ARBA" id="ARBA00022775"/>
    </source>
</evidence>
<keyword evidence="16" id="KW-1185">Reference proteome</keyword>
<evidence type="ECO:0000256" key="10">
    <source>
        <dbReference type="ARBA" id="ARBA00023136"/>
    </source>
</evidence>
<dbReference type="InterPro" id="IPR000175">
    <property type="entry name" value="Na/ntran_symport"/>
</dbReference>
<keyword evidence="12" id="KW-0325">Glycoprotein</keyword>
<accession>A0AAE0ZFT3</accession>
<keyword evidence="10 14" id="KW-0472">Membrane</keyword>
<keyword evidence="2" id="KW-0813">Transport</keyword>
<dbReference type="GO" id="GO:0051583">
    <property type="term" value="P:dopamine uptake involved in synaptic transmission"/>
    <property type="evidence" value="ECO:0007669"/>
    <property type="project" value="TreeGrafter"/>
</dbReference>
<evidence type="ECO:0000256" key="12">
    <source>
        <dbReference type="ARBA" id="ARBA00023180"/>
    </source>
</evidence>
<evidence type="ECO:0000256" key="5">
    <source>
        <dbReference type="ARBA" id="ARBA00022723"/>
    </source>
</evidence>
<dbReference type="GO" id="GO:0046872">
    <property type="term" value="F:metal ion binding"/>
    <property type="evidence" value="ECO:0007669"/>
    <property type="project" value="UniProtKB-KW"/>
</dbReference>
<protein>
    <submittedName>
        <fullName evidence="15">Uncharacterized protein</fullName>
    </submittedName>
</protein>
<proteinExistence type="predicted"/>
<comment type="caution">
    <text evidence="15">The sequence shown here is derived from an EMBL/GenBank/DDBJ whole genome shotgun (WGS) entry which is preliminary data.</text>
</comment>
<dbReference type="GO" id="GO:0006865">
    <property type="term" value="P:amino acid transport"/>
    <property type="evidence" value="ECO:0007669"/>
    <property type="project" value="TreeGrafter"/>
</dbReference>
<evidence type="ECO:0000256" key="7">
    <source>
        <dbReference type="ARBA" id="ARBA00022847"/>
    </source>
</evidence>
<evidence type="ECO:0000256" key="14">
    <source>
        <dbReference type="SAM" id="Phobius"/>
    </source>
</evidence>
<keyword evidence="5 13" id="KW-0479">Metal-binding</keyword>
<feature type="binding site" evidence="13">
    <location>
        <position position="44"/>
    </location>
    <ligand>
        <name>Na(+)</name>
        <dbReference type="ChEBI" id="CHEBI:29101"/>
        <label>2</label>
    </ligand>
</feature>
<gene>
    <name evidence="15" type="ORF">RRG08_006173</name>
</gene>
<feature type="binding site" evidence="13">
    <location>
        <position position="12"/>
    </location>
    <ligand>
        <name>Na(+)</name>
        <dbReference type="ChEBI" id="CHEBI:29101"/>
        <label>1</label>
    </ligand>
</feature>
<dbReference type="AlphaFoldDB" id="A0AAE0ZFT3"/>
<dbReference type="Pfam" id="PF00209">
    <property type="entry name" value="SNF"/>
    <property type="match status" value="1"/>
</dbReference>
<evidence type="ECO:0000256" key="9">
    <source>
        <dbReference type="ARBA" id="ARBA00023053"/>
    </source>
</evidence>
<feature type="binding site" evidence="13">
    <location>
        <position position="113"/>
    </location>
    <ligand>
        <name>Na(+)</name>
        <dbReference type="ChEBI" id="CHEBI:29101"/>
        <label>1</label>
    </ligand>
</feature>
<dbReference type="PANTHER" id="PTHR11616:SF320">
    <property type="entry name" value="SODIUM-DEPENDENT NORADRENALINE TRANSPORTER"/>
    <property type="match status" value="1"/>
</dbReference>
<feature type="transmembrane region" description="Helical" evidence="14">
    <location>
        <begin position="169"/>
        <end position="192"/>
    </location>
</feature>
<evidence type="ECO:0000256" key="11">
    <source>
        <dbReference type="ARBA" id="ARBA00023157"/>
    </source>
</evidence>
<keyword evidence="7" id="KW-0769">Symport</keyword>
<dbReference type="GO" id="GO:0015874">
    <property type="term" value="P:norepinephrine transport"/>
    <property type="evidence" value="ECO:0007669"/>
    <property type="project" value="TreeGrafter"/>
</dbReference>
<feature type="binding site" evidence="13">
    <location>
        <position position="109"/>
    </location>
    <ligand>
        <name>Na(+)</name>
        <dbReference type="ChEBI" id="CHEBI:29101"/>
        <label>1</label>
    </ligand>
</feature>
<evidence type="ECO:0000256" key="8">
    <source>
        <dbReference type="ARBA" id="ARBA00022989"/>
    </source>
</evidence>
<name>A0AAE0ZFT3_9GAST</name>
<keyword evidence="4 14" id="KW-0812">Transmembrane</keyword>
<evidence type="ECO:0000313" key="16">
    <source>
        <dbReference type="Proteomes" id="UP001283361"/>
    </source>
</evidence>
<comment type="subcellular location">
    <subcellularLocation>
        <location evidence="1">Cell membrane</location>
        <topology evidence="1">Multi-pass membrane protein</topology>
    </subcellularLocation>
</comment>
<keyword evidence="11" id="KW-1015">Disulfide bond</keyword>
<organism evidence="15 16">
    <name type="scientific">Elysia crispata</name>
    <name type="common">lettuce slug</name>
    <dbReference type="NCBI Taxonomy" id="231223"/>
    <lineage>
        <taxon>Eukaryota</taxon>
        <taxon>Metazoa</taxon>
        <taxon>Spiralia</taxon>
        <taxon>Lophotrochozoa</taxon>
        <taxon>Mollusca</taxon>
        <taxon>Gastropoda</taxon>
        <taxon>Heterobranchia</taxon>
        <taxon>Euthyneura</taxon>
        <taxon>Panpulmonata</taxon>
        <taxon>Sacoglossa</taxon>
        <taxon>Placobranchoidea</taxon>
        <taxon>Plakobranchidae</taxon>
        <taxon>Elysia</taxon>
    </lineage>
</organism>
<evidence type="ECO:0000256" key="2">
    <source>
        <dbReference type="ARBA" id="ARBA00022448"/>
    </source>
</evidence>
<evidence type="ECO:0000256" key="13">
    <source>
        <dbReference type="PIRSR" id="PIRSR600175-1"/>
    </source>
</evidence>
<dbReference type="GO" id="GO:0005330">
    <property type="term" value="F:dopamine:sodium symporter activity"/>
    <property type="evidence" value="ECO:0007669"/>
    <property type="project" value="TreeGrafter"/>
</dbReference>
<feature type="transmembrane region" description="Helical" evidence="14">
    <location>
        <begin position="246"/>
        <end position="272"/>
    </location>
</feature>
<feature type="transmembrane region" description="Helical" evidence="14">
    <location>
        <begin position="138"/>
        <end position="163"/>
    </location>
</feature>
<dbReference type="EMBL" id="JAWDGP010004053">
    <property type="protein sequence ID" value="KAK3768530.1"/>
    <property type="molecule type" value="Genomic_DNA"/>
</dbReference>
<dbReference type="GO" id="GO:0030424">
    <property type="term" value="C:axon"/>
    <property type="evidence" value="ECO:0007669"/>
    <property type="project" value="TreeGrafter"/>
</dbReference>
<feature type="transmembrane region" description="Helical" evidence="14">
    <location>
        <begin position="83"/>
        <end position="107"/>
    </location>
</feature>
<dbReference type="SUPFAM" id="SSF161070">
    <property type="entry name" value="SNF-like"/>
    <property type="match status" value="1"/>
</dbReference>
<dbReference type="GO" id="GO:0032809">
    <property type="term" value="C:neuronal cell body membrane"/>
    <property type="evidence" value="ECO:0007669"/>
    <property type="project" value="TreeGrafter"/>
</dbReference>
<feature type="transmembrane region" description="Helical" evidence="14">
    <location>
        <begin position="38"/>
        <end position="63"/>
    </location>
</feature>
<dbReference type="PROSITE" id="PS50267">
    <property type="entry name" value="NA_NEUROTRAN_SYMP_3"/>
    <property type="match status" value="1"/>
</dbReference>
<feature type="binding site" evidence="13">
    <location>
        <position position="112"/>
    </location>
    <ligand>
        <name>Na(+)</name>
        <dbReference type="ChEBI" id="CHEBI:29101"/>
        <label>1</label>
    </ligand>
</feature>
<dbReference type="PRINTS" id="PR00176">
    <property type="entry name" value="NANEUSMPORT"/>
</dbReference>
<keyword evidence="9 13" id="KW-0915">Sodium</keyword>
<keyword evidence="6" id="KW-0532">Neurotransmitter transport</keyword>
<keyword evidence="8 14" id="KW-1133">Transmembrane helix</keyword>
<dbReference type="Proteomes" id="UP001283361">
    <property type="component" value="Unassembled WGS sequence"/>
</dbReference>